<dbReference type="OrthoDB" id="4255at2759"/>
<dbReference type="GO" id="GO:0016787">
    <property type="term" value="F:hydrolase activity"/>
    <property type="evidence" value="ECO:0007669"/>
    <property type="project" value="UniProtKB-KW"/>
</dbReference>
<dbReference type="InParanoid" id="G0R1C0"/>
<evidence type="ECO:0000256" key="7">
    <source>
        <dbReference type="ARBA" id="ARBA00022801"/>
    </source>
</evidence>
<feature type="compositionally biased region" description="Basic and acidic residues" evidence="13">
    <location>
        <begin position="25"/>
        <end position="40"/>
    </location>
</feature>
<sequence>MGKDFTNNKRTFSNTTFSQKSQFPVEKKTKNFKPKDREWIPESEDEQNKPKNTQKIEAQHDKGNMQKYIKNKKTIDLLNKRNITYLFPIQEHCFKAIQAGKDVIGKDRTGSGKTLGYSLPLIEKLREDGFFGVIKRRQSPYVLILVPTRELCIQVANEISSLKHSDNEFRVLQIYGGTDIREQTNQLRDGCEIAVGTPGRIIDQFDRGNLILSNLKTVILDEADQMLNFGFQDDIEKIFKNIVESRESLGLPRTQNLLFSATVPSWVHEISRKYLQEQNIVMIDLVRNNDNKTSQGVTHLAINCPFYQRTEAIGDVILCYGGGAHSRVIIFCETKNEANEIMLKANIKQDLQVLHGDIPQKQREITFQGFREGKFKCLVATNVASRGLDIPEVDLIVQLEPPKELDTYIHRAGRTGRAGKTGVCITFFTKKQVGLIERIEKKCHIKMKIVGAPQPGDIVKASQTDIKKNLKTVNQEVVSMFQQVSEDLIQEFGPQEALSRALAYISGYIEGVKQRSLLCCLEGYCTYIVKAPHEIRGLGYIWNWLKSNFDIEVVDRVKGMKKCADSLGAVFDVAESDIVKFEEYIQNIADGAKKGLLLEKATVMPKLEDDMAQGFGNNSNYNNGGNNTGFQGFSQNGNIRMDQQTKKELEIFVGGLPFDIQEREVTQFFNKNLVRFTQLRPLNDNEGNFKGIVFAICENKNSVQKALALNGEKLKGRSLRINMAAKK</sequence>
<dbReference type="SMART" id="SM00490">
    <property type="entry name" value="HELICc"/>
    <property type="match status" value="1"/>
</dbReference>
<keyword evidence="6" id="KW-0547">Nucleotide-binding</keyword>
<dbReference type="InterPro" id="IPR001650">
    <property type="entry name" value="Helicase_C-like"/>
</dbReference>
<comment type="subcellular location">
    <subcellularLocation>
        <location evidence="1">Cytoplasm</location>
    </subcellularLocation>
    <subcellularLocation>
        <location evidence="2">Nucleus</location>
        <location evidence="2">Nucleolus</location>
    </subcellularLocation>
</comment>
<name>G0R1C0_ICHMU</name>
<feature type="region of interest" description="Disordered" evidence="13">
    <location>
        <begin position="1"/>
        <end position="57"/>
    </location>
</feature>
<protein>
    <recommendedName>
        <fullName evidence="4">RNA helicase</fullName>
        <ecNumber evidence="4">3.6.4.13</ecNumber>
    </recommendedName>
</protein>
<dbReference type="eggNOG" id="KOG0331">
    <property type="taxonomic scope" value="Eukaryota"/>
</dbReference>
<evidence type="ECO:0000256" key="6">
    <source>
        <dbReference type="ARBA" id="ARBA00022741"/>
    </source>
</evidence>
<dbReference type="GO" id="GO:0005524">
    <property type="term" value="F:ATP binding"/>
    <property type="evidence" value="ECO:0007669"/>
    <property type="project" value="UniProtKB-KW"/>
</dbReference>
<dbReference type="EC" id="3.6.4.13" evidence="4"/>
<dbReference type="RefSeq" id="XP_004029989.1">
    <property type="nucleotide sequence ID" value="XM_004029941.1"/>
</dbReference>
<dbReference type="Gene3D" id="3.30.70.2280">
    <property type="match status" value="1"/>
</dbReference>
<dbReference type="STRING" id="857967.G0R1C0"/>
<dbReference type="InterPro" id="IPR011545">
    <property type="entry name" value="DEAD/DEAH_box_helicase_dom"/>
</dbReference>
<dbReference type="InterPro" id="IPR012562">
    <property type="entry name" value="GUCT"/>
</dbReference>
<dbReference type="Gene3D" id="3.30.70.330">
    <property type="match status" value="1"/>
</dbReference>
<dbReference type="GO" id="GO:0003724">
    <property type="term" value="F:RNA helicase activity"/>
    <property type="evidence" value="ECO:0007669"/>
    <property type="project" value="UniProtKB-EC"/>
</dbReference>
<dbReference type="Gene3D" id="3.40.50.300">
    <property type="entry name" value="P-loop containing nucleotide triphosphate hydrolases"/>
    <property type="match status" value="2"/>
</dbReference>
<dbReference type="Pfam" id="PF00270">
    <property type="entry name" value="DEAD"/>
    <property type="match status" value="1"/>
</dbReference>
<evidence type="ECO:0000256" key="2">
    <source>
        <dbReference type="ARBA" id="ARBA00004604"/>
    </source>
</evidence>
<evidence type="ECO:0000256" key="11">
    <source>
        <dbReference type="ARBA" id="ARBA00023242"/>
    </source>
</evidence>
<dbReference type="GO" id="GO:0005730">
    <property type="term" value="C:nucleolus"/>
    <property type="evidence" value="ECO:0007669"/>
    <property type="project" value="UniProtKB-SubCell"/>
</dbReference>
<keyword evidence="10 12" id="KW-0694">RNA-binding</keyword>
<feature type="domain" description="Helicase ATP-binding" evidence="15">
    <location>
        <begin position="94"/>
        <end position="281"/>
    </location>
</feature>
<dbReference type="GeneID" id="14904823"/>
<accession>G0R1C0</accession>
<feature type="domain" description="Helicase C-terminal" evidence="16">
    <location>
        <begin position="312"/>
        <end position="467"/>
    </location>
</feature>
<dbReference type="OMA" id="YSGFHGR"/>
<dbReference type="InterPro" id="IPR035979">
    <property type="entry name" value="RBD_domain_sf"/>
</dbReference>
<dbReference type="EMBL" id="GL984212">
    <property type="protein sequence ID" value="EGR28753.1"/>
    <property type="molecule type" value="Genomic_DNA"/>
</dbReference>
<dbReference type="Pfam" id="PF00271">
    <property type="entry name" value="Helicase_C"/>
    <property type="match status" value="1"/>
</dbReference>
<evidence type="ECO:0000256" key="5">
    <source>
        <dbReference type="ARBA" id="ARBA00022490"/>
    </source>
</evidence>
<dbReference type="CDD" id="cd00268">
    <property type="entry name" value="DEADc"/>
    <property type="match status" value="1"/>
</dbReference>
<keyword evidence="8" id="KW-0347">Helicase</keyword>
<dbReference type="InterPro" id="IPR044742">
    <property type="entry name" value="DEAD/DEAH_RhlB"/>
</dbReference>
<keyword evidence="11" id="KW-0539">Nucleus</keyword>
<dbReference type="SUPFAM" id="SSF54928">
    <property type="entry name" value="RNA-binding domain, RBD"/>
    <property type="match status" value="2"/>
</dbReference>
<dbReference type="PROSITE" id="PS51192">
    <property type="entry name" value="HELICASE_ATP_BIND_1"/>
    <property type="match status" value="1"/>
</dbReference>
<organism evidence="17 18">
    <name type="scientific">Ichthyophthirius multifiliis</name>
    <name type="common">White spot disease agent</name>
    <name type="synonym">Ich</name>
    <dbReference type="NCBI Taxonomy" id="5932"/>
    <lineage>
        <taxon>Eukaryota</taxon>
        <taxon>Sar</taxon>
        <taxon>Alveolata</taxon>
        <taxon>Ciliophora</taxon>
        <taxon>Intramacronucleata</taxon>
        <taxon>Oligohymenophorea</taxon>
        <taxon>Hymenostomatida</taxon>
        <taxon>Ophryoglenina</taxon>
        <taxon>Ichthyophthirius</taxon>
    </lineage>
</organism>
<evidence type="ECO:0000259" key="15">
    <source>
        <dbReference type="PROSITE" id="PS51192"/>
    </source>
</evidence>
<dbReference type="SUPFAM" id="SSF52540">
    <property type="entry name" value="P-loop containing nucleoside triphosphate hydrolases"/>
    <property type="match status" value="1"/>
</dbReference>
<dbReference type="AlphaFoldDB" id="G0R1C0"/>
<dbReference type="PROSITE" id="PS50102">
    <property type="entry name" value="RRM"/>
    <property type="match status" value="1"/>
</dbReference>
<feature type="compositionally biased region" description="Polar residues" evidence="13">
    <location>
        <begin position="8"/>
        <end position="22"/>
    </location>
</feature>
<evidence type="ECO:0000313" key="17">
    <source>
        <dbReference type="EMBL" id="EGR28753.1"/>
    </source>
</evidence>
<evidence type="ECO:0000256" key="10">
    <source>
        <dbReference type="ARBA" id="ARBA00022884"/>
    </source>
</evidence>
<evidence type="ECO:0000256" key="9">
    <source>
        <dbReference type="ARBA" id="ARBA00022840"/>
    </source>
</evidence>
<dbReference type="GO" id="GO:0003723">
    <property type="term" value="F:RNA binding"/>
    <property type="evidence" value="ECO:0007669"/>
    <property type="project" value="UniProtKB-UniRule"/>
</dbReference>
<dbReference type="PANTHER" id="PTHR47959:SF19">
    <property type="entry name" value="NUCLEOLAR RNA HELICASE 2-A"/>
    <property type="match status" value="1"/>
</dbReference>
<dbReference type="Pfam" id="PF26142">
    <property type="entry name" value="DD_DDX21-DDX50"/>
    <property type="match status" value="1"/>
</dbReference>
<keyword evidence="5" id="KW-0963">Cytoplasm</keyword>
<evidence type="ECO:0000313" key="18">
    <source>
        <dbReference type="Proteomes" id="UP000008983"/>
    </source>
</evidence>
<dbReference type="InterPro" id="IPR012677">
    <property type="entry name" value="Nucleotide-bd_a/b_plait_sf"/>
</dbReference>
<evidence type="ECO:0000256" key="3">
    <source>
        <dbReference type="ARBA" id="ARBA00006517"/>
    </source>
</evidence>
<dbReference type="CDD" id="cd12937">
    <property type="entry name" value="GUCT_RH7_like"/>
    <property type="match status" value="1"/>
</dbReference>
<feature type="domain" description="RRM" evidence="14">
    <location>
        <begin position="649"/>
        <end position="726"/>
    </location>
</feature>
<dbReference type="InterPro" id="IPR014001">
    <property type="entry name" value="Helicase_ATP-bd"/>
</dbReference>
<dbReference type="CDD" id="cd18787">
    <property type="entry name" value="SF2_C_DEAD"/>
    <property type="match status" value="1"/>
</dbReference>
<evidence type="ECO:0000256" key="1">
    <source>
        <dbReference type="ARBA" id="ARBA00004496"/>
    </source>
</evidence>
<dbReference type="InterPro" id="IPR050079">
    <property type="entry name" value="DEAD_box_RNA_helicase"/>
</dbReference>
<dbReference type="Proteomes" id="UP000008983">
    <property type="component" value="Unassembled WGS sequence"/>
</dbReference>
<dbReference type="GO" id="GO:0005829">
    <property type="term" value="C:cytosol"/>
    <property type="evidence" value="ECO:0007669"/>
    <property type="project" value="TreeGrafter"/>
</dbReference>
<gene>
    <name evidence="17" type="ORF">IMG5_169500</name>
</gene>
<dbReference type="SMART" id="SM00487">
    <property type="entry name" value="DEXDc"/>
    <property type="match status" value="1"/>
</dbReference>
<dbReference type="Pfam" id="PF08152">
    <property type="entry name" value="GUCT"/>
    <property type="match status" value="1"/>
</dbReference>
<evidence type="ECO:0000259" key="14">
    <source>
        <dbReference type="PROSITE" id="PS50102"/>
    </source>
</evidence>
<comment type="similarity">
    <text evidence="3">Belongs to the DEAD box helicase family. DDX21/DDX50 subfamily.</text>
</comment>
<keyword evidence="7" id="KW-0378">Hydrolase</keyword>
<dbReference type="PROSITE" id="PS51194">
    <property type="entry name" value="HELICASE_CTER"/>
    <property type="match status" value="1"/>
</dbReference>
<proteinExistence type="inferred from homology"/>
<evidence type="ECO:0000256" key="4">
    <source>
        <dbReference type="ARBA" id="ARBA00012552"/>
    </source>
</evidence>
<keyword evidence="9" id="KW-0067">ATP-binding</keyword>
<evidence type="ECO:0000256" key="12">
    <source>
        <dbReference type="PROSITE-ProRule" id="PRU00176"/>
    </source>
</evidence>
<dbReference type="FunCoup" id="G0R1C0">
    <property type="interactions" value="245"/>
</dbReference>
<dbReference type="InterPro" id="IPR027417">
    <property type="entry name" value="P-loop_NTPase"/>
</dbReference>
<dbReference type="PANTHER" id="PTHR47959">
    <property type="entry name" value="ATP-DEPENDENT RNA HELICASE RHLE-RELATED"/>
    <property type="match status" value="1"/>
</dbReference>
<dbReference type="InterPro" id="IPR000504">
    <property type="entry name" value="RRM_dom"/>
</dbReference>
<keyword evidence="18" id="KW-1185">Reference proteome</keyword>
<dbReference type="SMART" id="SM00360">
    <property type="entry name" value="RRM"/>
    <property type="match status" value="1"/>
</dbReference>
<evidence type="ECO:0000259" key="16">
    <source>
        <dbReference type="PROSITE" id="PS51194"/>
    </source>
</evidence>
<evidence type="ECO:0000256" key="8">
    <source>
        <dbReference type="ARBA" id="ARBA00022806"/>
    </source>
</evidence>
<dbReference type="Pfam" id="PF00076">
    <property type="entry name" value="RRM_1"/>
    <property type="match status" value="1"/>
</dbReference>
<dbReference type="InterPro" id="IPR059027">
    <property type="entry name" value="DD_DDX21-DDX50"/>
</dbReference>
<evidence type="ECO:0000256" key="13">
    <source>
        <dbReference type="SAM" id="MobiDB-lite"/>
    </source>
</evidence>
<reference evidence="17 18" key="1">
    <citation type="submission" date="2011-07" db="EMBL/GenBank/DDBJ databases">
        <authorList>
            <person name="Coyne R."/>
            <person name="Brami D."/>
            <person name="Johnson J."/>
            <person name="Hostetler J."/>
            <person name="Hannick L."/>
            <person name="Clark T."/>
            <person name="Cassidy-Hanley D."/>
            <person name="Inman J."/>
        </authorList>
    </citation>
    <scope>NUCLEOTIDE SEQUENCE [LARGE SCALE GENOMIC DNA]</scope>
    <source>
        <strain evidence="17 18">G5</strain>
    </source>
</reference>